<keyword evidence="1" id="KW-0732">Signal</keyword>
<organism evidence="2 3">
    <name type="scientific">Phytoactinopolyspora alkaliphila</name>
    <dbReference type="NCBI Taxonomy" id="1783498"/>
    <lineage>
        <taxon>Bacteria</taxon>
        <taxon>Bacillati</taxon>
        <taxon>Actinomycetota</taxon>
        <taxon>Actinomycetes</taxon>
        <taxon>Jiangellales</taxon>
        <taxon>Jiangellaceae</taxon>
        <taxon>Phytoactinopolyspora</taxon>
    </lineage>
</organism>
<dbReference type="RefSeq" id="WP_163817323.1">
    <property type="nucleotide sequence ID" value="NZ_JAAGOB010000003.1"/>
</dbReference>
<feature type="signal peptide" evidence="1">
    <location>
        <begin position="1"/>
        <end position="24"/>
    </location>
</feature>
<name>A0A6N9YIW3_9ACTN</name>
<gene>
    <name evidence="2" type="ORF">G1H11_06610</name>
</gene>
<proteinExistence type="predicted"/>
<evidence type="ECO:0000313" key="2">
    <source>
        <dbReference type="EMBL" id="NED94981.1"/>
    </source>
</evidence>
<keyword evidence="3" id="KW-1185">Reference proteome</keyword>
<sequence>MTLLTRLGTIAGAAVLALPLTACGGDSEFCDQLDDLSTKYSGTQNALVENPEMMNNLVADMRSIAESAPDDIRSEWENYVDTFDSLVSMSEEDDAADAATAIAELESSRERLDEHAMQECDVQLS</sequence>
<evidence type="ECO:0000313" key="3">
    <source>
        <dbReference type="Proteomes" id="UP000469185"/>
    </source>
</evidence>
<protein>
    <submittedName>
        <fullName evidence="2">Uncharacterized protein</fullName>
    </submittedName>
</protein>
<reference evidence="2 3" key="1">
    <citation type="submission" date="2020-02" db="EMBL/GenBank/DDBJ databases">
        <authorList>
            <person name="Li X.-J."/>
            <person name="Feng X.-M."/>
        </authorList>
    </citation>
    <scope>NUCLEOTIDE SEQUENCE [LARGE SCALE GENOMIC DNA]</scope>
    <source>
        <strain evidence="2 3">CGMCC 4.7225</strain>
    </source>
</reference>
<dbReference type="Proteomes" id="UP000469185">
    <property type="component" value="Unassembled WGS sequence"/>
</dbReference>
<feature type="chain" id="PRO_5026744164" evidence="1">
    <location>
        <begin position="25"/>
        <end position="125"/>
    </location>
</feature>
<comment type="caution">
    <text evidence="2">The sequence shown here is derived from an EMBL/GenBank/DDBJ whole genome shotgun (WGS) entry which is preliminary data.</text>
</comment>
<accession>A0A6N9YIW3</accession>
<dbReference type="AlphaFoldDB" id="A0A6N9YIW3"/>
<dbReference type="EMBL" id="JAAGOB010000003">
    <property type="protein sequence ID" value="NED94981.1"/>
    <property type="molecule type" value="Genomic_DNA"/>
</dbReference>
<evidence type="ECO:0000256" key="1">
    <source>
        <dbReference type="SAM" id="SignalP"/>
    </source>
</evidence>